<dbReference type="PANTHER" id="PTHR36587:SF2">
    <property type="entry name" value="EXPRESSION SITE-ASSOCIATED GENE 3 (ESAG3)-LIKE PROTEIN"/>
    <property type="match status" value="1"/>
</dbReference>
<dbReference type="PANTHER" id="PTHR36587">
    <property type="entry name" value="EXPRESSION SITE-ASSOCIATED GENE 3 (ESAG3)-LIKE PROTEIN"/>
    <property type="match status" value="1"/>
</dbReference>
<dbReference type="CDD" id="cd22997">
    <property type="entry name" value="GT_LH"/>
    <property type="match status" value="1"/>
</dbReference>
<feature type="compositionally biased region" description="Low complexity" evidence="1">
    <location>
        <begin position="591"/>
        <end position="601"/>
    </location>
</feature>
<organism evidence="2 3">
    <name type="scientific">Zasmidium cellare</name>
    <name type="common">Wine cellar mold</name>
    <name type="synonym">Racodium cellare</name>
    <dbReference type="NCBI Taxonomy" id="395010"/>
    <lineage>
        <taxon>Eukaryota</taxon>
        <taxon>Fungi</taxon>
        <taxon>Dikarya</taxon>
        <taxon>Ascomycota</taxon>
        <taxon>Pezizomycotina</taxon>
        <taxon>Dothideomycetes</taxon>
        <taxon>Dothideomycetidae</taxon>
        <taxon>Mycosphaerellales</taxon>
        <taxon>Mycosphaerellaceae</taxon>
        <taxon>Zasmidium</taxon>
    </lineage>
</organism>
<proteinExistence type="predicted"/>
<dbReference type="Proteomes" id="UP001305779">
    <property type="component" value="Unassembled WGS sequence"/>
</dbReference>
<dbReference type="EMBL" id="JAXOVC010000010">
    <property type="protein sequence ID" value="KAK4496770.1"/>
    <property type="molecule type" value="Genomic_DNA"/>
</dbReference>
<protein>
    <submittedName>
        <fullName evidence="2">Uncharacterized protein</fullName>
    </submittedName>
</protein>
<feature type="compositionally biased region" description="Pro residues" evidence="1">
    <location>
        <begin position="543"/>
        <end position="558"/>
    </location>
</feature>
<feature type="compositionally biased region" description="Basic residues" evidence="1">
    <location>
        <begin position="630"/>
        <end position="639"/>
    </location>
</feature>
<accession>A0ABR0E5Z2</accession>
<gene>
    <name evidence="2" type="ORF">PRZ48_012753</name>
</gene>
<comment type="caution">
    <text evidence="2">The sequence shown here is derived from an EMBL/GenBank/DDBJ whole genome shotgun (WGS) entry which is preliminary data.</text>
</comment>
<feature type="region of interest" description="Disordered" evidence="1">
    <location>
        <begin position="539"/>
        <end position="639"/>
    </location>
</feature>
<evidence type="ECO:0000313" key="2">
    <source>
        <dbReference type="EMBL" id="KAK4496770.1"/>
    </source>
</evidence>
<evidence type="ECO:0000313" key="3">
    <source>
        <dbReference type="Proteomes" id="UP001305779"/>
    </source>
</evidence>
<reference evidence="2 3" key="1">
    <citation type="journal article" date="2023" name="G3 (Bethesda)">
        <title>A chromosome-level genome assembly of Zasmidium syzygii isolated from banana leaves.</title>
        <authorList>
            <person name="van Westerhoven A.C."/>
            <person name="Mehrabi R."/>
            <person name="Talebi R."/>
            <person name="Steentjes M.B.F."/>
            <person name="Corcolon B."/>
            <person name="Chong P.A."/>
            <person name="Kema G.H.J."/>
            <person name="Seidl M.F."/>
        </authorList>
    </citation>
    <scope>NUCLEOTIDE SEQUENCE [LARGE SCALE GENOMIC DNA]</scope>
    <source>
        <strain evidence="2 3">P124</strain>
    </source>
</reference>
<evidence type="ECO:0000256" key="1">
    <source>
        <dbReference type="SAM" id="MobiDB-lite"/>
    </source>
</evidence>
<sequence>MLNLRQSLRPLSGGGGDAASWRLLASKPAKFIATGLLAVSFAFIWLRVFHYPHHVPTTPTTTAPIPQINSNEIHTVPETATPAPPPVIKGNARLHLLVPATSTNAELCKLLLSAQILGYPTPVLINYGDHEASDPYVQHLAKVEGILRYLEQLEPSGDYAEDLVLIVDGYDIWFQLRPDVMLKRFYEINEAADARAIETYGEELFKQHDMRQTIVFGPDKICWPVDFSRPACWAVPTSPLPQSVFGTPPNGTDDRDKNQARWLNSGTVLGNAQDMKDVFAATLEEIHTNHTTDSDQFYFSNVFGNQELARLRLKPELLEEAKSVKYYDWEDKSEGFRAEPDLTDKKTEYHIGIDYYSSMFQTLAFWKQHLSWSRAIDSFDSPFESSPYQMLLADDLEDSLAPFDSLKDGRDGEKHPASWGEVELAYNVITQEHPVLLHVTGNPDEKRYRWLWWSRLWFQANGEKLRLATTQQDQRRISTEPIGGYIWYHADEGDAEETVSVGKGGAWTDRRGWLGWHRLCGAFEEKIYHVPDDEWWHPKPDPELSPPPPEGEGLPPPQMGEIPPEGLPPPPMGEIPSPAEAAQPPPPEPQMPAAELPAEAQNFPPAEEPRANEGDLPPVEEAPREAAQNPKKRRRRAER</sequence>
<keyword evidence="3" id="KW-1185">Reference proteome</keyword>
<name>A0ABR0E5Z2_ZASCE</name>